<evidence type="ECO:0000256" key="1">
    <source>
        <dbReference type="SAM" id="MobiDB-lite"/>
    </source>
</evidence>
<evidence type="ECO:0000313" key="3">
    <source>
        <dbReference type="Proteomes" id="UP000215914"/>
    </source>
</evidence>
<dbReference type="Proteomes" id="UP000215914">
    <property type="component" value="Unassembled WGS sequence"/>
</dbReference>
<feature type="compositionally biased region" description="Polar residues" evidence="1">
    <location>
        <begin position="65"/>
        <end position="77"/>
    </location>
</feature>
<organism evidence="2 3">
    <name type="scientific">Helianthus annuus</name>
    <name type="common">Common sunflower</name>
    <dbReference type="NCBI Taxonomy" id="4232"/>
    <lineage>
        <taxon>Eukaryota</taxon>
        <taxon>Viridiplantae</taxon>
        <taxon>Streptophyta</taxon>
        <taxon>Embryophyta</taxon>
        <taxon>Tracheophyta</taxon>
        <taxon>Spermatophyta</taxon>
        <taxon>Magnoliopsida</taxon>
        <taxon>eudicotyledons</taxon>
        <taxon>Gunneridae</taxon>
        <taxon>Pentapetalae</taxon>
        <taxon>asterids</taxon>
        <taxon>campanulids</taxon>
        <taxon>Asterales</taxon>
        <taxon>Asteraceae</taxon>
        <taxon>Asteroideae</taxon>
        <taxon>Heliantheae alliance</taxon>
        <taxon>Heliantheae</taxon>
        <taxon>Helianthus</taxon>
    </lineage>
</organism>
<comment type="caution">
    <text evidence="2">The sequence shown here is derived from an EMBL/GenBank/DDBJ whole genome shotgun (WGS) entry which is preliminary data.</text>
</comment>
<sequence length="85" mass="9651">MFNVPTTFVLGSRASKVIDLIDFKQQRLNDVVSNKFKSRVSKVMHDVILITGEEIINNNHTISSRNQPINQMTSHETCTAGHHYP</sequence>
<name>A0A9K3IQ02_HELAN</name>
<dbReference type="Gramene" id="mRNA:HanXRQr2_Chr06g0238431">
    <property type="protein sequence ID" value="mRNA:HanXRQr2_Chr06g0238431"/>
    <property type="gene ID" value="HanXRQr2_Chr06g0238431"/>
</dbReference>
<protein>
    <submittedName>
        <fullName evidence="2">Uncharacterized protein</fullName>
    </submittedName>
</protein>
<reference evidence="2" key="2">
    <citation type="submission" date="2020-06" db="EMBL/GenBank/DDBJ databases">
        <title>Helianthus annuus Genome sequencing and assembly Release 2.</title>
        <authorList>
            <person name="Gouzy J."/>
            <person name="Langlade N."/>
            <person name="Munos S."/>
        </authorList>
    </citation>
    <scope>NUCLEOTIDE SEQUENCE</scope>
    <source>
        <tissue evidence="2">Leaves</tissue>
    </source>
</reference>
<gene>
    <name evidence="2" type="ORF">HanXRQr2_Chr06g0238431</name>
</gene>
<proteinExistence type="predicted"/>
<feature type="region of interest" description="Disordered" evidence="1">
    <location>
        <begin position="65"/>
        <end position="85"/>
    </location>
</feature>
<dbReference type="AlphaFoldDB" id="A0A9K3IQ02"/>
<keyword evidence="3" id="KW-1185">Reference proteome</keyword>
<accession>A0A9K3IQ02</accession>
<reference evidence="2" key="1">
    <citation type="journal article" date="2017" name="Nature">
        <title>The sunflower genome provides insights into oil metabolism, flowering and Asterid evolution.</title>
        <authorList>
            <person name="Badouin H."/>
            <person name="Gouzy J."/>
            <person name="Grassa C.J."/>
            <person name="Murat F."/>
            <person name="Staton S.E."/>
            <person name="Cottret L."/>
            <person name="Lelandais-Briere C."/>
            <person name="Owens G.L."/>
            <person name="Carrere S."/>
            <person name="Mayjonade B."/>
            <person name="Legrand L."/>
            <person name="Gill N."/>
            <person name="Kane N.C."/>
            <person name="Bowers J.E."/>
            <person name="Hubner S."/>
            <person name="Bellec A."/>
            <person name="Berard A."/>
            <person name="Berges H."/>
            <person name="Blanchet N."/>
            <person name="Boniface M.C."/>
            <person name="Brunel D."/>
            <person name="Catrice O."/>
            <person name="Chaidir N."/>
            <person name="Claudel C."/>
            <person name="Donnadieu C."/>
            <person name="Faraut T."/>
            <person name="Fievet G."/>
            <person name="Helmstetter N."/>
            <person name="King M."/>
            <person name="Knapp S.J."/>
            <person name="Lai Z."/>
            <person name="Le Paslier M.C."/>
            <person name="Lippi Y."/>
            <person name="Lorenzon L."/>
            <person name="Mandel J.R."/>
            <person name="Marage G."/>
            <person name="Marchand G."/>
            <person name="Marquand E."/>
            <person name="Bret-Mestries E."/>
            <person name="Morien E."/>
            <person name="Nambeesan S."/>
            <person name="Nguyen T."/>
            <person name="Pegot-Espagnet P."/>
            <person name="Pouilly N."/>
            <person name="Raftis F."/>
            <person name="Sallet E."/>
            <person name="Schiex T."/>
            <person name="Thomas J."/>
            <person name="Vandecasteele C."/>
            <person name="Vares D."/>
            <person name="Vear F."/>
            <person name="Vautrin S."/>
            <person name="Crespi M."/>
            <person name="Mangin B."/>
            <person name="Burke J.M."/>
            <person name="Salse J."/>
            <person name="Munos S."/>
            <person name="Vincourt P."/>
            <person name="Rieseberg L.H."/>
            <person name="Langlade N.B."/>
        </authorList>
    </citation>
    <scope>NUCLEOTIDE SEQUENCE</scope>
    <source>
        <tissue evidence="2">Leaves</tissue>
    </source>
</reference>
<evidence type="ECO:0000313" key="2">
    <source>
        <dbReference type="EMBL" id="KAF5800579.1"/>
    </source>
</evidence>
<dbReference type="EMBL" id="MNCJ02000321">
    <property type="protein sequence ID" value="KAF5800579.1"/>
    <property type="molecule type" value="Genomic_DNA"/>
</dbReference>